<feature type="compositionally biased region" description="Low complexity" evidence="1">
    <location>
        <begin position="163"/>
        <end position="177"/>
    </location>
</feature>
<gene>
    <name evidence="2" type="ORF">LTR62_003807</name>
</gene>
<comment type="caution">
    <text evidence="2">The sequence shown here is derived from an EMBL/GenBank/DDBJ whole genome shotgun (WGS) entry which is preliminary data.</text>
</comment>
<dbReference type="EMBL" id="JAVRRL010000028">
    <property type="protein sequence ID" value="KAK5112709.1"/>
    <property type="molecule type" value="Genomic_DNA"/>
</dbReference>
<dbReference type="AlphaFoldDB" id="A0AAN7YPE4"/>
<sequence>MAPAPSPHRFVTGKPRQPSPTKQTRPAPRPTSTPQRPPQDTSHGDGFEHTSQFAGTPRFSAARPKARSTSPSSPPEQSTASALRTVGQSREDVDLEVMLDNEQQSLLAMPTTASSVHHEFDRPLPFSPKRRRLSHERPRDLDPGRPGQNPSIPAFFKQSPQTPALASASAPRSSIPPFHFQHLASSRPIPAESLGPQPRPTFLRPSLPQTDTTSPLPEAFSPRRRGQKFVPGGMAATVQQWVVETGQATLQSRRLRGFARGEGFEFVFRVETCVGHGPFMVTGAMRGDGRRESVMLTARTDHTKKEASSTILSSNTIGVRAPTWDIVLEGVTWKVAIDWETL</sequence>
<feature type="compositionally biased region" description="Low complexity" evidence="1">
    <location>
        <begin position="68"/>
        <end position="82"/>
    </location>
</feature>
<accession>A0AAN7YPE4</accession>
<name>A0AAN7YPE4_9PEZI</name>
<dbReference type="Proteomes" id="UP001310890">
    <property type="component" value="Unassembled WGS sequence"/>
</dbReference>
<feature type="compositionally biased region" description="Polar residues" evidence="1">
    <location>
        <begin position="101"/>
        <end position="115"/>
    </location>
</feature>
<proteinExistence type="predicted"/>
<evidence type="ECO:0000313" key="2">
    <source>
        <dbReference type="EMBL" id="KAK5112709.1"/>
    </source>
</evidence>
<protein>
    <submittedName>
        <fullName evidence="2">Uncharacterized protein</fullName>
    </submittedName>
</protein>
<feature type="compositionally biased region" description="Pro residues" evidence="1">
    <location>
        <begin position="27"/>
        <end position="37"/>
    </location>
</feature>
<evidence type="ECO:0000313" key="3">
    <source>
        <dbReference type="Proteomes" id="UP001310890"/>
    </source>
</evidence>
<feature type="region of interest" description="Disordered" evidence="1">
    <location>
        <begin position="1"/>
        <end position="224"/>
    </location>
</feature>
<reference evidence="2" key="1">
    <citation type="submission" date="2023-08" db="EMBL/GenBank/DDBJ databases">
        <title>Black Yeasts Isolated from many extreme environments.</title>
        <authorList>
            <person name="Coleine C."/>
            <person name="Stajich J.E."/>
            <person name="Selbmann L."/>
        </authorList>
    </citation>
    <scope>NUCLEOTIDE SEQUENCE</scope>
    <source>
        <strain evidence="2">CCFEE 5401</strain>
    </source>
</reference>
<evidence type="ECO:0000256" key="1">
    <source>
        <dbReference type="SAM" id="MobiDB-lite"/>
    </source>
</evidence>
<organism evidence="2 3">
    <name type="scientific">Meristemomyces frigidus</name>
    <dbReference type="NCBI Taxonomy" id="1508187"/>
    <lineage>
        <taxon>Eukaryota</taxon>
        <taxon>Fungi</taxon>
        <taxon>Dikarya</taxon>
        <taxon>Ascomycota</taxon>
        <taxon>Pezizomycotina</taxon>
        <taxon>Dothideomycetes</taxon>
        <taxon>Dothideomycetidae</taxon>
        <taxon>Mycosphaerellales</taxon>
        <taxon>Teratosphaeriaceae</taxon>
        <taxon>Meristemomyces</taxon>
    </lineage>
</organism>